<dbReference type="GO" id="GO:0005576">
    <property type="term" value="C:extracellular region"/>
    <property type="evidence" value="ECO:0007669"/>
    <property type="project" value="UniProtKB-SubCell"/>
</dbReference>
<proteinExistence type="evidence at transcript level"/>
<evidence type="ECO:0000256" key="2">
    <source>
        <dbReference type="ARBA" id="ARBA00022525"/>
    </source>
</evidence>
<evidence type="ECO:0000256" key="3">
    <source>
        <dbReference type="SAM" id="SignalP"/>
    </source>
</evidence>
<organism evidence="5">
    <name type="scientific">Amblyomma cajennense</name>
    <name type="common">Cayenne tick</name>
    <name type="synonym">Acarus cajennensis</name>
    <dbReference type="NCBI Taxonomy" id="34607"/>
    <lineage>
        <taxon>Eukaryota</taxon>
        <taxon>Metazoa</taxon>
        <taxon>Ecdysozoa</taxon>
        <taxon>Arthropoda</taxon>
        <taxon>Chelicerata</taxon>
        <taxon>Arachnida</taxon>
        <taxon>Acari</taxon>
        <taxon>Parasitiformes</taxon>
        <taxon>Ixodida</taxon>
        <taxon>Ixodoidea</taxon>
        <taxon>Ixodidae</taxon>
        <taxon>Amblyomminae</taxon>
        <taxon>Amblyomma</taxon>
    </lineage>
</organism>
<dbReference type="InterPro" id="IPR029277">
    <property type="entry name" value="SVWC_dom"/>
</dbReference>
<accession>A0A023FPP0</accession>
<dbReference type="AlphaFoldDB" id="A0A023FPP0"/>
<dbReference type="SMART" id="SM01318">
    <property type="entry name" value="SVWC"/>
    <property type="match status" value="1"/>
</dbReference>
<dbReference type="EMBL" id="GBBK01000781">
    <property type="protein sequence ID" value="JAC23701.1"/>
    <property type="molecule type" value="mRNA"/>
</dbReference>
<name>A0A023FPP0_AMBCJ</name>
<sequence>MVKILILAVTLTACIAIGEGWTETVTSVQFVNGTCMYQGYTLEDGETEYPYEFCEHWTCNAKKKTLTVQGCNIGPRYSSCFHHHSRGYWKSCCRYRPYC</sequence>
<feature type="chain" id="PRO_5001521139" description="Single domain-containing protein" evidence="3">
    <location>
        <begin position="21"/>
        <end position="99"/>
    </location>
</feature>
<feature type="domain" description="Single" evidence="4">
    <location>
        <begin position="35"/>
        <end position="99"/>
    </location>
</feature>
<keyword evidence="3" id="KW-0732">Signal</keyword>
<comment type="subcellular location">
    <subcellularLocation>
        <location evidence="1">Secreted</location>
    </subcellularLocation>
</comment>
<keyword evidence="2" id="KW-0964">Secreted</keyword>
<evidence type="ECO:0000259" key="4">
    <source>
        <dbReference type="SMART" id="SM01318"/>
    </source>
</evidence>
<evidence type="ECO:0000256" key="1">
    <source>
        <dbReference type="ARBA" id="ARBA00004613"/>
    </source>
</evidence>
<feature type="signal peptide" evidence="3">
    <location>
        <begin position="1"/>
        <end position="20"/>
    </location>
</feature>
<reference evidence="5" key="1">
    <citation type="submission" date="2014-03" db="EMBL/GenBank/DDBJ databases">
        <title>The sialotranscriptome of Amblyomma triste, Amblyomma parvum and Amblyomma cajennense ticks, uncovered by 454-based RNA-seq.</title>
        <authorList>
            <person name="Garcia G.R."/>
            <person name="Gardinassi L.G."/>
            <person name="Ribeiro J.M."/>
            <person name="Anatriello E."/>
            <person name="Ferreira B.R."/>
            <person name="Moreira H.N."/>
            <person name="Mafra C."/>
            <person name="Olegario M.M."/>
            <person name="Szabo P.J."/>
            <person name="Miranda-Santos I.K."/>
            <person name="Maruyama S.R."/>
        </authorList>
    </citation>
    <scope>NUCLEOTIDE SEQUENCE</scope>
    <source>
        <strain evidence="5">Uberlandia</strain>
        <tissue evidence="5">Salivary glands</tissue>
    </source>
</reference>
<evidence type="ECO:0000313" key="5">
    <source>
        <dbReference type="EMBL" id="JAC23701.1"/>
    </source>
</evidence>
<protein>
    <recommendedName>
        <fullName evidence="4">Single domain-containing protein</fullName>
    </recommendedName>
</protein>